<dbReference type="InParanoid" id="J4HVS1"/>
<dbReference type="HOGENOM" id="CLU_001570_5_11_1"/>
<dbReference type="PANTHER" id="PTHR24305">
    <property type="entry name" value="CYTOCHROME P450"/>
    <property type="match status" value="1"/>
</dbReference>
<dbReference type="OrthoDB" id="1470350at2759"/>
<dbReference type="PRINTS" id="PR00385">
    <property type="entry name" value="P450"/>
</dbReference>
<dbReference type="Proteomes" id="UP000006352">
    <property type="component" value="Unassembled WGS sequence"/>
</dbReference>
<comment type="cofactor">
    <cofactor evidence="1 9">
        <name>heme</name>
        <dbReference type="ChEBI" id="CHEBI:30413"/>
    </cofactor>
</comment>
<dbReference type="CDD" id="cd11069">
    <property type="entry name" value="CYP_FUM15-like"/>
    <property type="match status" value="1"/>
</dbReference>
<organism evidence="11 12">
    <name type="scientific">Fibroporia radiculosa</name>
    <dbReference type="NCBI Taxonomy" id="599839"/>
    <lineage>
        <taxon>Eukaryota</taxon>
        <taxon>Fungi</taxon>
        <taxon>Dikarya</taxon>
        <taxon>Basidiomycota</taxon>
        <taxon>Agaricomycotina</taxon>
        <taxon>Agaricomycetes</taxon>
        <taxon>Polyporales</taxon>
        <taxon>Fibroporiaceae</taxon>
        <taxon>Fibroporia</taxon>
    </lineage>
</organism>
<accession>J4HVS1</accession>
<dbReference type="GO" id="GO:0004497">
    <property type="term" value="F:monooxygenase activity"/>
    <property type="evidence" value="ECO:0007669"/>
    <property type="project" value="UniProtKB-KW"/>
</dbReference>
<name>J4HVS1_9APHY</name>
<keyword evidence="10" id="KW-0732">Signal</keyword>
<reference evidence="11 12" key="1">
    <citation type="journal article" date="2012" name="Appl. Environ. Microbiol.">
        <title>Short-read sequencing for genomic analysis of the brown rot fungus Fibroporia radiculosa.</title>
        <authorList>
            <person name="Tang J.D."/>
            <person name="Perkins A.D."/>
            <person name="Sonstegard T.S."/>
            <person name="Schroeder S.G."/>
            <person name="Burgess S.C."/>
            <person name="Diehl S.V."/>
        </authorList>
    </citation>
    <scope>NUCLEOTIDE SEQUENCE [LARGE SCALE GENOMIC DNA]</scope>
    <source>
        <strain evidence="11 12">TFFH 294</strain>
    </source>
</reference>
<keyword evidence="7 9" id="KW-0408">Iron</keyword>
<evidence type="ECO:0000256" key="1">
    <source>
        <dbReference type="ARBA" id="ARBA00001971"/>
    </source>
</evidence>
<evidence type="ECO:0000313" key="12">
    <source>
        <dbReference type="Proteomes" id="UP000006352"/>
    </source>
</evidence>
<dbReference type="STRING" id="599839.J4HVS1"/>
<dbReference type="PRINTS" id="PR00463">
    <property type="entry name" value="EP450I"/>
</dbReference>
<keyword evidence="5 9" id="KW-0479">Metal-binding</keyword>
<dbReference type="GO" id="GO:0005506">
    <property type="term" value="F:iron ion binding"/>
    <property type="evidence" value="ECO:0007669"/>
    <property type="project" value="InterPro"/>
</dbReference>
<evidence type="ECO:0000313" key="11">
    <source>
        <dbReference type="EMBL" id="CCM01002.1"/>
    </source>
</evidence>
<keyword evidence="4 9" id="KW-0349">Heme</keyword>
<proteinExistence type="inferred from homology"/>
<dbReference type="PANTHER" id="PTHR24305:SF166">
    <property type="entry name" value="CYTOCHROME P450 12A4, MITOCHONDRIAL-RELATED"/>
    <property type="match status" value="1"/>
</dbReference>
<dbReference type="InterPro" id="IPR002401">
    <property type="entry name" value="Cyt_P450_E_grp-I"/>
</dbReference>
<evidence type="ECO:0000256" key="4">
    <source>
        <dbReference type="ARBA" id="ARBA00022617"/>
    </source>
</evidence>
<feature type="signal peptide" evidence="10">
    <location>
        <begin position="1"/>
        <end position="25"/>
    </location>
</feature>
<comment type="pathway">
    <text evidence="2">Secondary metabolite biosynthesis.</text>
</comment>
<dbReference type="GeneID" id="24095913"/>
<keyword evidence="12" id="KW-1185">Reference proteome</keyword>
<dbReference type="AlphaFoldDB" id="J4HVS1"/>
<evidence type="ECO:0000256" key="7">
    <source>
        <dbReference type="ARBA" id="ARBA00023004"/>
    </source>
</evidence>
<evidence type="ECO:0000256" key="9">
    <source>
        <dbReference type="PIRSR" id="PIRSR602401-1"/>
    </source>
</evidence>
<evidence type="ECO:0000256" key="10">
    <source>
        <dbReference type="SAM" id="SignalP"/>
    </source>
</evidence>
<dbReference type="EMBL" id="HE797012">
    <property type="protein sequence ID" value="CCM01002.1"/>
    <property type="molecule type" value="Genomic_DNA"/>
</dbReference>
<evidence type="ECO:0000256" key="6">
    <source>
        <dbReference type="ARBA" id="ARBA00023002"/>
    </source>
</evidence>
<keyword evidence="8" id="KW-0503">Monooxygenase</keyword>
<comment type="similarity">
    <text evidence="3">Belongs to the cytochrome P450 family.</text>
</comment>
<evidence type="ECO:0008006" key="13">
    <source>
        <dbReference type="Google" id="ProtNLM"/>
    </source>
</evidence>
<gene>
    <name evidence="11" type="ORF">FIBRA_03050</name>
</gene>
<dbReference type="GO" id="GO:0020037">
    <property type="term" value="F:heme binding"/>
    <property type="evidence" value="ECO:0007669"/>
    <property type="project" value="InterPro"/>
</dbReference>
<evidence type="ECO:0000256" key="8">
    <source>
        <dbReference type="ARBA" id="ARBA00023033"/>
    </source>
</evidence>
<feature type="chain" id="PRO_5003778407" description="Cytochrome P450" evidence="10">
    <location>
        <begin position="26"/>
        <end position="519"/>
    </location>
</feature>
<evidence type="ECO:0000256" key="3">
    <source>
        <dbReference type="ARBA" id="ARBA00010617"/>
    </source>
</evidence>
<dbReference type="GO" id="GO:0016705">
    <property type="term" value="F:oxidoreductase activity, acting on paired donors, with incorporation or reduction of molecular oxygen"/>
    <property type="evidence" value="ECO:0007669"/>
    <property type="project" value="InterPro"/>
</dbReference>
<keyword evidence="6" id="KW-0560">Oxidoreductase</keyword>
<evidence type="ECO:0000256" key="5">
    <source>
        <dbReference type="ARBA" id="ARBA00022723"/>
    </source>
</evidence>
<protein>
    <recommendedName>
        <fullName evidence="13">Cytochrome P450</fullName>
    </recommendedName>
</protein>
<feature type="binding site" description="axial binding residue" evidence="9">
    <location>
        <position position="456"/>
    </location>
    <ligand>
        <name>heme</name>
        <dbReference type="ChEBI" id="CHEBI:30413"/>
    </ligand>
    <ligandPart>
        <name>Fe</name>
        <dbReference type="ChEBI" id="CHEBI:18248"/>
    </ligandPart>
</feature>
<dbReference type="InterPro" id="IPR050121">
    <property type="entry name" value="Cytochrome_P450_monoxygenase"/>
</dbReference>
<sequence length="519" mass="57665">MFYTSLWTSLLLVGAVFLLINYVHGRRARSTLNNIPGPPSSSLWVGNLSQYFALHGSEFQRHVAQDYGPVTKLHGRFNSPILYVSDPKALHTIVVKEETRHMLLGPGLLSMQGAGEKHRKQRKLLNPAFSIKHMRYMLPMFYEVVHKLRVAIERQVASGPQEIDMLDWMSRTALELIGQGGLGYSFDPLVEDVKNDYGDALKSIAPNLGRILPMVRLILPFIEVQAVRNTVDTMDRRSREIYEGKKAALREGDEAVLQQLGEGKDIMSILMNSNTTTSADDRLTEDELIAQMSTFVFAATDTTSNALARILQCLAERPDVQDKLRAELLEAGAGGSLSYDELDQLSLLDSVCRETLRLYPPVRALIRNARQDTVLPLHEPVVGIDGRLIQEISISKGTTVMIGILGCNTRKAIWGEDADEWKPERWLSPLPDTVTKTTVPGVYSNLMTFIGGKRACIGFKFSEMEMKVVLSGLLTSFTFSLSDKPIQWVAAGISYPSVDKEGKVPQMPLKVGIFTGAKA</sequence>
<dbReference type="InterPro" id="IPR036396">
    <property type="entry name" value="Cyt_P450_sf"/>
</dbReference>
<dbReference type="Gene3D" id="1.10.630.10">
    <property type="entry name" value="Cytochrome P450"/>
    <property type="match status" value="1"/>
</dbReference>
<evidence type="ECO:0000256" key="2">
    <source>
        <dbReference type="ARBA" id="ARBA00005179"/>
    </source>
</evidence>
<dbReference type="Pfam" id="PF00067">
    <property type="entry name" value="p450"/>
    <property type="match status" value="1"/>
</dbReference>
<dbReference type="InterPro" id="IPR001128">
    <property type="entry name" value="Cyt_P450"/>
</dbReference>
<dbReference type="SUPFAM" id="SSF48264">
    <property type="entry name" value="Cytochrome P450"/>
    <property type="match status" value="1"/>
</dbReference>
<dbReference type="RefSeq" id="XP_012180285.1">
    <property type="nucleotide sequence ID" value="XM_012324895.1"/>
</dbReference>